<dbReference type="InterPro" id="IPR017166">
    <property type="entry name" value="UCP037290"/>
</dbReference>
<gene>
    <name evidence="2" type="ORF">FHR99_000851</name>
</gene>
<evidence type="ECO:0000256" key="1">
    <source>
        <dbReference type="SAM" id="MobiDB-lite"/>
    </source>
</evidence>
<feature type="region of interest" description="Disordered" evidence="1">
    <location>
        <begin position="214"/>
        <end position="250"/>
    </location>
</feature>
<dbReference type="SUPFAM" id="SSF52540">
    <property type="entry name" value="P-loop containing nucleoside triphosphate hydrolases"/>
    <property type="match status" value="1"/>
</dbReference>
<evidence type="ECO:0000313" key="2">
    <source>
        <dbReference type="EMBL" id="MBB3046615.1"/>
    </source>
</evidence>
<name>A0A7W4W366_9GAMM</name>
<dbReference type="InterPro" id="IPR027417">
    <property type="entry name" value="P-loop_NTPase"/>
</dbReference>
<dbReference type="RefSeq" id="WP_183409299.1">
    <property type="nucleotide sequence ID" value="NZ_JACHWY010000001.1"/>
</dbReference>
<reference evidence="2 3" key="1">
    <citation type="submission" date="2020-08" db="EMBL/GenBank/DDBJ databases">
        <title>Genomic Encyclopedia of Type Strains, Phase III (KMG-III): the genomes of soil and plant-associated and newly described type strains.</title>
        <authorList>
            <person name="Whitman W."/>
        </authorList>
    </citation>
    <scope>NUCLEOTIDE SEQUENCE [LARGE SCALE GENOMIC DNA]</scope>
    <source>
        <strain evidence="2 3">CECT 8654</strain>
    </source>
</reference>
<evidence type="ECO:0008006" key="4">
    <source>
        <dbReference type="Google" id="ProtNLM"/>
    </source>
</evidence>
<dbReference type="AlphaFoldDB" id="A0A7W4W366"/>
<dbReference type="NCBIfam" id="NF033429">
    <property type="entry name" value="ImuA_translesion"/>
    <property type="match status" value="1"/>
</dbReference>
<dbReference type="InterPro" id="IPR047610">
    <property type="entry name" value="ImuA_translesion"/>
</dbReference>
<proteinExistence type="predicted"/>
<dbReference type="EMBL" id="JACHWY010000001">
    <property type="protein sequence ID" value="MBB3046615.1"/>
    <property type="molecule type" value="Genomic_DNA"/>
</dbReference>
<organism evidence="2 3">
    <name type="scientific">Litorivivens lipolytica</name>
    <dbReference type="NCBI Taxonomy" id="1524264"/>
    <lineage>
        <taxon>Bacteria</taxon>
        <taxon>Pseudomonadati</taxon>
        <taxon>Pseudomonadota</taxon>
        <taxon>Gammaproteobacteria</taxon>
        <taxon>Litorivivens</taxon>
    </lineage>
</organism>
<comment type="caution">
    <text evidence="2">The sequence shown here is derived from an EMBL/GenBank/DDBJ whole genome shotgun (WGS) entry which is preliminary data.</text>
</comment>
<dbReference type="Gene3D" id="3.40.50.300">
    <property type="entry name" value="P-loop containing nucleotide triphosphate hydrolases"/>
    <property type="match status" value="1"/>
</dbReference>
<dbReference type="Proteomes" id="UP000537130">
    <property type="component" value="Unassembled WGS sequence"/>
</dbReference>
<protein>
    <recommendedName>
        <fullName evidence="4">SOS cell division inhibitor SulA</fullName>
    </recommendedName>
</protein>
<feature type="compositionally biased region" description="Basic residues" evidence="1">
    <location>
        <begin position="225"/>
        <end position="234"/>
    </location>
</feature>
<keyword evidence="3" id="KW-1185">Reference proteome</keyword>
<sequence>MARLNDLLNNPQLWRSSRRNLAAEGDALSTGHRALDKALHSGGWPRGGSTELLCNHSGIGELSLLTPALSELSQQQTIAWLNPPFQPSAPALQQAGFCLKHCLFIETGNLRDQLWACEELLRSATCAAVINWTGKQRLSDRDLRRLQLAARDNHCWHIHFRSDHCHRQSSPAPLRIALRAQESGLALELFKQSGGPSGQQLLLPRAEFLLHQQQAASDWPTPRPRPLRRRRLRLARPLSTTKPASSLEIH</sequence>
<accession>A0A7W4W366</accession>
<dbReference type="PIRSF" id="PIRSF037290">
    <property type="entry name" value="UCP037290"/>
    <property type="match status" value="1"/>
</dbReference>
<evidence type="ECO:0000313" key="3">
    <source>
        <dbReference type="Proteomes" id="UP000537130"/>
    </source>
</evidence>